<feature type="domain" description="RIH" evidence="15">
    <location>
        <begin position="2"/>
        <end position="101"/>
    </location>
</feature>
<evidence type="ECO:0000256" key="3">
    <source>
        <dbReference type="ARBA" id="ARBA00022448"/>
    </source>
</evidence>
<dbReference type="InterPro" id="IPR000493">
    <property type="entry name" value="InsP3_rcpt"/>
</dbReference>
<feature type="transmembrane region" description="Helical" evidence="12">
    <location>
        <begin position="1954"/>
        <end position="1971"/>
    </location>
</feature>
<reference evidence="17 18" key="1">
    <citation type="journal article" date="2018" name="Sci. Rep.">
        <title>Genomic signatures of local adaptation to the degree of environmental predictability in rotifers.</title>
        <authorList>
            <person name="Franch-Gras L."/>
            <person name="Hahn C."/>
            <person name="Garcia-Roger E.M."/>
            <person name="Carmona M.J."/>
            <person name="Serra M."/>
            <person name="Gomez A."/>
        </authorList>
    </citation>
    <scope>NUCLEOTIDE SEQUENCE [LARGE SCALE GENOMIC DNA]</scope>
    <source>
        <strain evidence="17">HYR1</strain>
    </source>
</reference>
<comment type="subunit">
    <text evidence="12">Homotetramer.</text>
</comment>
<evidence type="ECO:0000313" key="18">
    <source>
        <dbReference type="Proteomes" id="UP000276133"/>
    </source>
</evidence>
<evidence type="ECO:0000259" key="16">
    <source>
        <dbReference type="Pfam" id="PF08454"/>
    </source>
</evidence>
<evidence type="ECO:0000256" key="10">
    <source>
        <dbReference type="ARBA" id="ARBA00023286"/>
    </source>
</evidence>
<accession>A0A3M7T2M2</accession>
<keyword evidence="12" id="KW-0109">Calcium transport</keyword>
<keyword evidence="18" id="KW-1185">Reference proteome</keyword>
<dbReference type="PANTHER" id="PTHR45816">
    <property type="entry name" value="MIR DOMAIN-CONTAINING PROTEIN"/>
    <property type="match status" value="1"/>
</dbReference>
<dbReference type="PANTHER" id="PTHR45816:SF4">
    <property type="entry name" value="RYR_IP3R HOMOLOGY ASSOCIATED DOMAIN-CONTAINING PROTEIN"/>
    <property type="match status" value="1"/>
</dbReference>
<feature type="domain" description="RIH" evidence="15">
    <location>
        <begin position="747"/>
        <end position="893"/>
    </location>
</feature>
<evidence type="ECO:0000256" key="13">
    <source>
        <dbReference type="SAM" id="Coils"/>
    </source>
</evidence>
<comment type="caution">
    <text evidence="17">The sequence shown here is derived from an EMBL/GenBank/DDBJ whole genome shotgun (WGS) entry which is preliminary data.</text>
</comment>
<dbReference type="InterPro" id="IPR005821">
    <property type="entry name" value="Ion_trans_dom"/>
</dbReference>
<protein>
    <recommendedName>
        <fullName evidence="12">Inositol 1,4,5-trisphosphate receptor</fullName>
    </recommendedName>
</protein>
<evidence type="ECO:0000256" key="12">
    <source>
        <dbReference type="RuleBase" id="RU368044"/>
    </source>
</evidence>
<comment type="subcellular location">
    <subcellularLocation>
        <location evidence="1 12">Endoplasmic reticulum membrane</location>
        <topology evidence="1 12">Multi-pass membrane protein</topology>
    </subcellularLocation>
</comment>
<evidence type="ECO:0000256" key="1">
    <source>
        <dbReference type="ARBA" id="ARBA00004477"/>
    </source>
</evidence>
<feature type="transmembrane region" description="Helical" evidence="12">
    <location>
        <begin position="2127"/>
        <end position="2149"/>
    </location>
</feature>
<feature type="coiled-coil region" evidence="13">
    <location>
        <begin position="2244"/>
        <end position="2278"/>
    </location>
</feature>
<evidence type="ECO:0000256" key="2">
    <source>
        <dbReference type="ARBA" id="ARBA00009453"/>
    </source>
</evidence>
<feature type="transmembrane region" description="Helical" evidence="12">
    <location>
        <begin position="1874"/>
        <end position="1895"/>
    </location>
</feature>
<dbReference type="InterPro" id="IPR013662">
    <property type="entry name" value="RIH_assoc-dom"/>
</dbReference>
<dbReference type="InterPro" id="IPR000699">
    <property type="entry name" value="RIH_dom"/>
</dbReference>
<keyword evidence="7 12" id="KW-0406">Ion transport</keyword>
<dbReference type="FunFam" id="1.10.287.70:FF:000311">
    <property type="entry name" value="Predicted protein"/>
    <property type="match status" value="1"/>
</dbReference>
<comment type="domain">
    <text evidence="12">The receptor contains a calcium channel in its C-terminal extremity. Its large N-terminal cytoplasmic region has the ligand-binding site in the N-terminus and modulatory sites in the middle portion immediately upstream of the channel region.</text>
</comment>
<dbReference type="Proteomes" id="UP000276133">
    <property type="component" value="Unassembled WGS sequence"/>
</dbReference>
<evidence type="ECO:0000256" key="11">
    <source>
        <dbReference type="ARBA" id="ARBA00023303"/>
    </source>
</evidence>
<evidence type="ECO:0000259" key="15">
    <source>
        <dbReference type="Pfam" id="PF01365"/>
    </source>
</evidence>
<dbReference type="GO" id="GO:0051209">
    <property type="term" value="P:release of sequestered calcium ion into cytosol"/>
    <property type="evidence" value="ECO:0007669"/>
    <property type="project" value="UniProtKB-UniRule"/>
</dbReference>
<comment type="function">
    <text evidence="12">Receptor for inositol 1,4,5-trisphosphate, a second messenger that mediates the release of intracellular calcium.</text>
</comment>
<keyword evidence="10 12" id="KW-1071">Ligand-gated ion channel</keyword>
<gene>
    <name evidence="17" type="ORF">BpHYR1_030911</name>
</gene>
<feature type="transmembrane region" description="Helical" evidence="12">
    <location>
        <begin position="2039"/>
        <end position="2061"/>
    </location>
</feature>
<keyword evidence="12" id="KW-0106">Calcium</keyword>
<dbReference type="Pfam" id="PF01365">
    <property type="entry name" value="RYDR_ITPR"/>
    <property type="match status" value="2"/>
</dbReference>
<feature type="domain" description="RyR/IP3R Homology associated" evidence="16">
    <location>
        <begin position="1513"/>
        <end position="1621"/>
    </location>
</feature>
<keyword evidence="12" id="KW-0107">Calcium channel</keyword>
<dbReference type="GO" id="GO:0070679">
    <property type="term" value="F:inositol 1,4,5 trisphosphate binding"/>
    <property type="evidence" value="ECO:0007669"/>
    <property type="project" value="UniProtKB-UniRule"/>
</dbReference>
<comment type="similarity">
    <text evidence="2 12">Belongs to the InsP3 receptor family.</text>
</comment>
<dbReference type="Gene3D" id="1.10.287.70">
    <property type="match status" value="1"/>
</dbReference>
<evidence type="ECO:0000313" key="17">
    <source>
        <dbReference type="EMBL" id="RNA42187.1"/>
    </source>
</evidence>
<dbReference type="Gene3D" id="1.25.10.30">
    <property type="entry name" value="IP3 receptor type 1 binding core, RIH domain"/>
    <property type="match status" value="1"/>
</dbReference>
<dbReference type="InterPro" id="IPR035910">
    <property type="entry name" value="RyR/IP3R_RIH_dom_sf"/>
</dbReference>
<dbReference type="GO" id="GO:0005220">
    <property type="term" value="F:inositol 1,4,5-trisphosphate-gated calcium channel activity"/>
    <property type="evidence" value="ECO:0007669"/>
    <property type="project" value="UniProtKB-UniRule"/>
</dbReference>
<dbReference type="SUPFAM" id="SSF100909">
    <property type="entry name" value="IP3 receptor type 1 binding core, domain 2"/>
    <property type="match status" value="2"/>
</dbReference>
<dbReference type="Pfam" id="PF00520">
    <property type="entry name" value="Ion_trans"/>
    <property type="match status" value="1"/>
</dbReference>
<evidence type="ECO:0000256" key="4">
    <source>
        <dbReference type="ARBA" id="ARBA00022692"/>
    </source>
</evidence>
<keyword evidence="9 12" id="KW-0675">Receptor</keyword>
<evidence type="ECO:0000259" key="14">
    <source>
        <dbReference type="Pfam" id="PF00520"/>
    </source>
</evidence>
<evidence type="ECO:0000256" key="7">
    <source>
        <dbReference type="ARBA" id="ARBA00023065"/>
    </source>
</evidence>
<keyword evidence="3 12" id="KW-0813">Transport</keyword>
<dbReference type="InterPro" id="IPR015925">
    <property type="entry name" value="Ryanodine_IP3_receptor"/>
</dbReference>
<dbReference type="Pfam" id="PF08454">
    <property type="entry name" value="RIH_assoc"/>
    <property type="match status" value="1"/>
</dbReference>
<keyword evidence="5 12" id="KW-0256">Endoplasmic reticulum</keyword>
<organism evidence="17 18">
    <name type="scientific">Brachionus plicatilis</name>
    <name type="common">Marine rotifer</name>
    <name type="synonym">Brachionus muelleri</name>
    <dbReference type="NCBI Taxonomy" id="10195"/>
    <lineage>
        <taxon>Eukaryota</taxon>
        <taxon>Metazoa</taxon>
        <taxon>Spiralia</taxon>
        <taxon>Gnathifera</taxon>
        <taxon>Rotifera</taxon>
        <taxon>Eurotatoria</taxon>
        <taxon>Monogononta</taxon>
        <taxon>Pseudotrocha</taxon>
        <taxon>Ploima</taxon>
        <taxon>Brachionidae</taxon>
        <taxon>Brachionus</taxon>
    </lineage>
</organism>
<feature type="transmembrane region" description="Helical" evidence="12">
    <location>
        <begin position="1991"/>
        <end position="2018"/>
    </location>
</feature>
<keyword evidence="4 12" id="KW-0812">Transmembrane</keyword>
<dbReference type="STRING" id="10195.A0A3M7T2M2"/>
<dbReference type="GO" id="GO:0005789">
    <property type="term" value="C:endoplasmic reticulum membrane"/>
    <property type="evidence" value="ECO:0007669"/>
    <property type="project" value="UniProtKB-SubCell"/>
</dbReference>
<evidence type="ECO:0000256" key="6">
    <source>
        <dbReference type="ARBA" id="ARBA00022989"/>
    </source>
</evidence>
<evidence type="ECO:0000256" key="5">
    <source>
        <dbReference type="ARBA" id="ARBA00022824"/>
    </source>
</evidence>
<keyword evidence="11 12" id="KW-0407">Ion channel</keyword>
<name>A0A3M7T2M2_BRAPC</name>
<feature type="transmembrane region" description="Helical" evidence="12">
    <location>
        <begin position="1907"/>
        <end position="1925"/>
    </location>
</feature>
<evidence type="ECO:0000256" key="9">
    <source>
        <dbReference type="ARBA" id="ARBA00023170"/>
    </source>
</evidence>
<dbReference type="PRINTS" id="PR00779">
    <property type="entry name" value="INSP3RECEPTR"/>
</dbReference>
<dbReference type="OrthoDB" id="76898at2759"/>
<keyword evidence="6 12" id="KW-1133">Transmembrane helix</keyword>
<keyword evidence="13" id="KW-0175">Coiled coil</keyword>
<evidence type="ECO:0000256" key="8">
    <source>
        <dbReference type="ARBA" id="ARBA00023136"/>
    </source>
</evidence>
<sequence length="2297" mass="266690">MEYIAKQFGLMQNHIGCDVLAEETITALLHSNRQLLEKHITRKEIDTFVKLIQVKKDYKFLEYLSDLCVANNEAIANTQELICNVLLKNPENSSILIKTRLESHDRSMLENFEDFDLNTNRSRLSIDFPNFKFNSTIINAEHKPSITFYNSPTLIEDLNNNSLQMGKKNLISSEEVFLYWNEMILPIQELNKDIYVENTNLHEYYRFQLNLFSNMCLNRQYLAIEELSPSLTLDTILKCMKDENLSYDLRASFSRLMLHLHVDREPQELVLPVDYARLWMQIASSVDIESYDNVYNEEDILEKTRTRQNVKHSARKSSRKNLIAEIQELGISQSSLYEINEDNASATTLLGSSISSTPNRSTSIQKKFKSLINFVEDYLQKIVSQPSPFGSTDQNKLTFEVVNLAKSLIFFGFYSLKNLLDLTKVLLEILDDDQFVVYSNFDKNNYEKSKFGQKMFSPVILPASNMANSFIVSNMVENNQASKANSSNSMEEHMNTIYETKLKILDILEFILNVRLDYRLTYLLCVFKKMFNQNLSKQKYEQFFSQFLTDEKNLQEILKEADKLFSSDNDLTDLDLDGSGGQKFLRVLLKLIMHEYPQLVTQSIKLLFRHFNQITETISALKQIQLLVSDEDVTNYNKIKTGIERLRLLVEQSELWIYKKKEAFKRTSTNLNINLMRNFNEDETELIRPKLVHQSRKSSYENYDGQILQQLEHMGPNLDASSVEKYKELYKILCTLTKFCCHQIKGVKKPRKNEQRLLRNMGVHNIVLDLTKISYEKKEDQRMKIIMRSANDFLQNFCFANTHNQTLLHDLLDFSHYPSNEWEALTATYIFKENVTLCNSVDERLVQNFVHGLENQNVDESKIPYLEFLQSICVVEGQEIKKNQDMIITELMNSEIMHFANETIDDLCNLMKNQSNRADLNTLILFNLNLVKVLVSCTYGKNTFSEIKCHSILSIEDVFKVITSDYCLVQVKDVYTKFLYHVYIDAENETKEIFTQSFIWSIFSNYLKDLDQVIINNGMATKIDRDLLLESYVFDSFVQVIIGFFTSPQFNYVPSSQINVNVFRNLYSKLSKLSKLRGIGEKRLSSLNYLLSVMQEKSQIMGLSEINSTKSLDNIDCLARSVQHQIHRRRSSVANSLTEFCFNAEPRAKLIRNHSKKFMLNFTPFASLNESNVSSDVRPKSFDLDTDESRLVNESYQSLLELLEKEMNCRLMDEGQVLLDVLQNPSFVFQTNSSFKSPSFDVNFKAKLIDHAKLLAKNQSKYDELCINLVRIFRHLVYHSNLLQEKKPNDFRLRMWEKYTKQENMSDDSAMGRTSLNLSLFNMYHVTEKIECVEKKKNCIQNELNRLGATDLVIDLFTSEVSKKLFKESVLLAIALLDNGNQQVQRNFFVRFKNDKDSEIFFKNFFHHIQMAHKEIKNNYNFFPNDFNDVLKIKNALSSDTDILKTPELNKKIQSLDSKSTFSAIDSVLNFKPKSYLKELSPSSLILARPCQNDSFSAKIDTDLVKQNSLPEDIAIVEIILRFLQLLCENHNSDLQNYLRYQSNNKSSYNLVCETLQFLDSLCGSTTGGLGLLGLWINENNFHLVNQTLETLTEYCQGPCRVNQSSIINHESNGIDIIIALILNDIQPLSRNNLEIFYSLKLNASKMLLALLESNDDTANAERILYNIKPSELIQLIQEMFALSKRMEQLENLNGSDASLDFDLSISCGQSATFQTAIESDYSNDDFSLDQTTASSIVSQTDSVNEEKVCLVREVGHNIYILAHKLAKFNKELRDLLKSNDNEALLYYGEHTAQIEIIREDKSMEQVVFPVPSICQFLTSETRQKVYLTTDKDEQNSKISGFVEQVELMWDEMKWQKKLRQRSTLYWFSSNISFWNSITFKLAVVINLVVAFFYPFQNEINELDTRLNIILWMLFLISTLCLYNLPNRLSSNVFYFVTLIRSIYTFGIELTLNFLGLINLINKGVFIASFFGNKGLFSINSREKFKDFELIYHIGYFSLCFLGLFVHELFYSLLLLDVVYREETLLNVIRCVTKNAKSVLLTAVFAVILIYLFSICGFLFIRDDFVVEIQPKGELESDSVEKSCETLFMCIITTLSMGLRNGGGIGDVLRKPSSTETLFFFRVVYDLLFFFIVIIITLNLIFGIVIDTFGDLRQEKQEKDYTLKNTCFICGLDRSKFDNKSISFEDHIKLEHNMWNYLYFLILLKVKDKTEFTGQESFVYQCIKDKSLEWFPRMRAMSLDKLDRSDEENEINFLKNKLEETNSMMSSLNKQLEEIKESLRDKRKPNEDLSFRVTLDP</sequence>
<dbReference type="EMBL" id="REGN01000405">
    <property type="protein sequence ID" value="RNA42187.1"/>
    <property type="molecule type" value="Genomic_DNA"/>
</dbReference>
<proteinExistence type="inferred from homology"/>
<feature type="domain" description="Ion transport" evidence="14">
    <location>
        <begin position="1909"/>
        <end position="2156"/>
    </location>
</feature>
<keyword evidence="8 12" id="KW-0472">Membrane</keyword>